<accession>A0A375B7V3</accession>
<proteinExistence type="predicted"/>
<gene>
    <name evidence="1" type="ORF">CBM2589_B10033</name>
</gene>
<comment type="caution">
    <text evidence="1">The sequence shown here is derived from an EMBL/GenBank/DDBJ whole genome shotgun (WGS) entry which is preliminary data.</text>
</comment>
<organism evidence="1">
    <name type="scientific">Cupriavidus taiwanensis</name>
    <dbReference type="NCBI Taxonomy" id="164546"/>
    <lineage>
        <taxon>Bacteria</taxon>
        <taxon>Pseudomonadati</taxon>
        <taxon>Pseudomonadota</taxon>
        <taxon>Betaproteobacteria</taxon>
        <taxon>Burkholderiales</taxon>
        <taxon>Burkholderiaceae</taxon>
        <taxon>Cupriavidus</taxon>
    </lineage>
</organism>
<reference evidence="1" key="1">
    <citation type="submission" date="2018-01" db="EMBL/GenBank/DDBJ databases">
        <authorList>
            <person name="Clerissi C."/>
        </authorList>
    </citation>
    <scope>NUCLEOTIDE SEQUENCE</scope>
    <source>
        <strain evidence="1">Cupriavidus taiwanensis STM 3521</strain>
    </source>
</reference>
<dbReference type="EMBL" id="OFSP01000001">
    <property type="protein sequence ID" value="SOY39709.1"/>
    <property type="molecule type" value="Genomic_DNA"/>
</dbReference>
<name>A0A375B7V3_9BURK</name>
<protein>
    <submittedName>
        <fullName evidence="1">Uncharacterized protein</fullName>
    </submittedName>
</protein>
<dbReference type="AlphaFoldDB" id="A0A375B7V3"/>
<evidence type="ECO:0000313" key="1">
    <source>
        <dbReference type="EMBL" id="SOY39709.1"/>
    </source>
</evidence>
<dbReference type="Proteomes" id="UP000256297">
    <property type="component" value="Chromosome CBM2589_b"/>
</dbReference>
<sequence>MTTWLAFEPLPSGLVALATRNVEPITHPILRVAWLLEDGGDVHASWGQH</sequence>